<keyword evidence="1" id="KW-0472">Membrane</keyword>
<dbReference type="PROSITE" id="PS50056">
    <property type="entry name" value="TYR_PHOSPHATASE_2"/>
    <property type="match status" value="1"/>
</dbReference>
<organism evidence="3 4">
    <name type="scientific">Azorhizobium oxalatiphilum</name>
    <dbReference type="NCBI Taxonomy" id="980631"/>
    <lineage>
        <taxon>Bacteria</taxon>
        <taxon>Pseudomonadati</taxon>
        <taxon>Pseudomonadota</taxon>
        <taxon>Alphaproteobacteria</taxon>
        <taxon>Hyphomicrobiales</taxon>
        <taxon>Xanthobacteraceae</taxon>
        <taxon>Azorhizobium</taxon>
    </lineage>
</organism>
<sequence length="435" mass="47838">MSERALAATEGPRFLRAVAWLACLGPFFYLSYGFANWLASGRAEVPAVVFGWERSIPFLAWTIIPYWTINFFYALSLFTCRSREELDQLGKRLLTVQVVAVTCFILFPLTFTFERPESDGFSGFLFAVLAGFDKPFNQAPSLHIALLVVLWDHYARLLPRRWRLVLHVWALLVGVSVLTTYQHHFIDMPTGALLGLMVLWMWRTPAKALAGWRFGPGRERRLNIAALYGFGSFACVVVAAVAGGCALWLLWPAVSLILVASAYAVVGPFAFGKRDDGRMEAASLILLAPYLIGAWVNSRIWTRKLPRQVVVMDGVFLGRLPGRDDTIHGVVDLCAELPMPRGATAYAFVPALDLVAPSAETLRTAARAIESQRAQGPVLVCCALGFSRSVAAVAVWLLMTGRARTPDEAIAILRAARGRIVISDALRALIVEAAA</sequence>
<dbReference type="EMBL" id="BMCT01000002">
    <property type="protein sequence ID" value="GGF59084.1"/>
    <property type="molecule type" value="Genomic_DNA"/>
</dbReference>
<accession>A0A917F964</accession>
<dbReference type="RefSeq" id="WP_188577721.1">
    <property type="nucleotide sequence ID" value="NZ_BMCT01000002.1"/>
</dbReference>
<dbReference type="InterPro" id="IPR029021">
    <property type="entry name" value="Prot-tyrosine_phosphatase-like"/>
</dbReference>
<dbReference type="CDD" id="cd03386">
    <property type="entry name" value="PAP2_Aur1_like"/>
    <property type="match status" value="1"/>
</dbReference>
<dbReference type="AlphaFoldDB" id="A0A917F964"/>
<evidence type="ECO:0000259" key="2">
    <source>
        <dbReference type="PROSITE" id="PS50056"/>
    </source>
</evidence>
<keyword evidence="4" id="KW-1185">Reference proteome</keyword>
<keyword evidence="1" id="KW-1133">Transmembrane helix</keyword>
<keyword evidence="1" id="KW-0812">Transmembrane</keyword>
<dbReference type="Gene3D" id="3.90.190.10">
    <property type="entry name" value="Protein tyrosine phosphatase superfamily"/>
    <property type="match status" value="1"/>
</dbReference>
<feature type="transmembrane region" description="Helical" evidence="1">
    <location>
        <begin position="283"/>
        <end position="302"/>
    </location>
</feature>
<dbReference type="PANTHER" id="PTHR47216:SF4">
    <property type="entry name" value="OS01G0859400 PROTEIN"/>
    <property type="match status" value="1"/>
</dbReference>
<feature type="transmembrane region" description="Helical" evidence="1">
    <location>
        <begin position="92"/>
        <end position="111"/>
    </location>
</feature>
<reference evidence="3" key="1">
    <citation type="journal article" date="2014" name="Int. J. Syst. Evol. Microbiol.">
        <title>Complete genome sequence of Corynebacterium casei LMG S-19264T (=DSM 44701T), isolated from a smear-ripened cheese.</title>
        <authorList>
            <consortium name="US DOE Joint Genome Institute (JGI-PGF)"/>
            <person name="Walter F."/>
            <person name="Albersmeier A."/>
            <person name="Kalinowski J."/>
            <person name="Ruckert C."/>
        </authorList>
    </citation>
    <scope>NUCLEOTIDE SEQUENCE</scope>
    <source>
        <strain evidence="3">CCM 7897</strain>
    </source>
</reference>
<feature type="transmembrane region" description="Helical" evidence="1">
    <location>
        <begin position="123"/>
        <end position="150"/>
    </location>
</feature>
<feature type="transmembrane region" description="Helical" evidence="1">
    <location>
        <begin position="185"/>
        <end position="202"/>
    </location>
</feature>
<name>A0A917F964_9HYPH</name>
<dbReference type="SUPFAM" id="SSF52799">
    <property type="entry name" value="(Phosphotyrosine protein) phosphatases II"/>
    <property type="match status" value="1"/>
</dbReference>
<reference evidence="3" key="2">
    <citation type="submission" date="2020-09" db="EMBL/GenBank/DDBJ databases">
        <authorList>
            <person name="Sun Q."/>
            <person name="Sedlacek I."/>
        </authorList>
    </citation>
    <scope>NUCLEOTIDE SEQUENCE</scope>
    <source>
        <strain evidence="3">CCM 7897</strain>
    </source>
</reference>
<gene>
    <name evidence="3" type="ORF">GCM10007301_18480</name>
</gene>
<evidence type="ECO:0000313" key="3">
    <source>
        <dbReference type="EMBL" id="GGF59084.1"/>
    </source>
</evidence>
<feature type="transmembrane region" description="Helical" evidence="1">
    <location>
        <begin position="248"/>
        <end position="271"/>
    </location>
</feature>
<feature type="domain" description="Tyrosine specific protein phosphatases" evidence="2">
    <location>
        <begin position="360"/>
        <end position="428"/>
    </location>
</feature>
<protein>
    <submittedName>
        <fullName evidence="3">Ser/threonine protein phosphatase</fullName>
    </submittedName>
</protein>
<feature type="transmembrane region" description="Helical" evidence="1">
    <location>
        <begin position="222"/>
        <end position="242"/>
    </location>
</feature>
<feature type="transmembrane region" description="Helical" evidence="1">
    <location>
        <begin position="162"/>
        <end position="179"/>
    </location>
</feature>
<evidence type="ECO:0000256" key="1">
    <source>
        <dbReference type="SAM" id="Phobius"/>
    </source>
</evidence>
<feature type="transmembrane region" description="Helical" evidence="1">
    <location>
        <begin position="58"/>
        <end position="80"/>
    </location>
</feature>
<dbReference type="Proteomes" id="UP000606044">
    <property type="component" value="Unassembled WGS sequence"/>
</dbReference>
<proteinExistence type="predicted"/>
<dbReference type="InterPro" id="IPR000387">
    <property type="entry name" value="Tyr_Pase_dom"/>
</dbReference>
<feature type="transmembrane region" description="Helical" evidence="1">
    <location>
        <begin position="14"/>
        <end position="38"/>
    </location>
</feature>
<evidence type="ECO:0000313" key="4">
    <source>
        <dbReference type="Proteomes" id="UP000606044"/>
    </source>
</evidence>
<comment type="caution">
    <text evidence="3">The sequence shown here is derived from an EMBL/GenBank/DDBJ whole genome shotgun (WGS) entry which is preliminary data.</text>
</comment>
<dbReference type="PANTHER" id="PTHR47216">
    <property type="match status" value="1"/>
</dbReference>